<keyword evidence="5" id="KW-1185">Reference proteome</keyword>
<dbReference type="InterPro" id="IPR003343">
    <property type="entry name" value="Big_2"/>
</dbReference>
<protein>
    <submittedName>
        <fullName evidence="4">DUF5704 domain-containing protein</fullName>
    </submittedName>
</protein>
<dbReference type="SUPFAM" id="SSF49373">
    <property type="entry name" value="Invasin/intimin cell-adhesion fragments"/>
    <property type="match status" value="2"/>
</dbReference>
<feature type="domain" description="BIG2" evidence="2">
    <location>
        <begin position="15"/>
        <end position="93"/>
    </location>
</feature>
<feature type="compositionally biased region" description="Polar residues" evidence="1">
    <location>
        <begin position="388"/>
        <end position="398"/>
    </location>
</feature>
<dbReference type="Proteomes" id="UP001240171">
    <property type="component" value="Unassembled WGS sequence"/>
</dbReference>
<name>A0ABT9CCU7_9BACL</name>
<reference evidence="4 5" key="1">
    <citation type="submission" date="2023-07" db="EMBL/GenBank/DDBJ databases">
        <title>Paenibacillus sp. JX-17 nov. isolated from soil.</title>
        <authorList>
            <person name="Wan Y."/>
            <person name="Liu B."/>
        </authorList>
    </citation>
    <scope>NUCLEOTIDE SEQUENCE [LARGE SCALE GENOMIC DNA]</scope>
    <source>
        <strain evidence="4 5">JX-17</strain>
    </source>
</reference>
<gene>
    <name evidence="4" type="ORF">Q5741_03640</name>
</gene>
<dbReference type="EMBL" id="JAUQTB010000001">
    <property type="protein sequence ID" value="MDO7905501.1"/>
    <property type="molecule type" value="Genomic_DNA"/>
</dbReference>
<feature type="domain" description="DUF5704" evidence="3">
    <location>
        <begin position="252"/>
        <end position="434"/>
    </location>
</feature>
<dbReference type="InterPro" id="IPR043759">
    <property type="entry name" value="DUF5704"/>
</dbReference>
<evidence type="ECO:0000256" key="1">
    <source>
        <dbReference type="SAM" id="MobiDB-lite"/>
    </source>
</evidence>
<evidence type="ECO:0000313" key="5">
    <source>
        <dbReference type="Proteomes" id="UP001240171"/>
    </source>
</evidence>
<dbReference type="InterPro" id="IPR008964">
    <property type="entry name" value="Invasin/intimin_cell_adhesion"/>
</dbReference>
<evidence type="ECO:0000313" key="4">
    <source>
        <dbReference type="EMBL" id="MDO7905501.1"/>
    </source>
</evidence>
<sequence length="1011" mass="111121">MDIIWEGDLTEEKEIDVAPDATIKVNATKQLTAKVKTKNYGSSIWETPIDVSSRTETKWWSSDDTIAKVSSSGLVTAQKPGKVTVRAIWNNGTYLISDTAEITVTAEPGLALHLPDNACTSDRTPKQASATLTKPDKSTITLTAHPSLTWTSSNPAVASIGRDGKITAAGLAGITEITGRFVDASQAIDSSDTQTYTAANCTGGGGGGPGGPDNACSITIGSPVQGAVNQVSFMNPNATGAIKADQRGAEQFDVFKGIPTSENLYANIFGLNYLVQHRFGNMRGQVTYTVPVKKTYVLTWKIKGTPPTATSPGTPDTPQQDTQVVEKKIQITRNFSYWKVDNLEVYRLGKAAVSNYALPNGGVTLRPANYTAPEVLSSSSDGVKDHVQTASCSAQDLGSETKDGGYSRPSLPNDASLFTSKAESAVGKNQVKNDMVSFNGNVIMNPSWTAETAPSPVSIPAPSLIGQDVLYGKGYTISKSLTNKLNTASSGTIYYYLLPGSIQGGSDKSFTINGLNTVTVHTPVVIYASISDDQQHNQKTNPAASRSAAILDRPFTIYMPTDGQHRNIPGYGNRDYAAYVREKQVWFPFDVYNGDKSRFYPKNSWITIPVDQKSTTFFMPVWVDEGYYNVLFRTIAENAPTGFTTESQANKDFINHTATDVIAVDVIGRLYDFHITDIADYNWETVFRSSKGISLHTGQSYWTGLQAIDGQARGNSKPFMLPILPGSHPQQGFKNISIKTGYHFKFDLKTKGNMFGTQDGIRITPQFYFVSRNGSGRVPVDLYTHVSSKNLIKIGSAQDREKRYVILNDRLRNVPSAEMKDTAHYTYNHLLSQQDRSKWTLSQYVEQYVSGFAKQKIWIGRYDWLVLPAQLRTLIGPKTSLPEGVNVDRANASIQRWYGEYSLPADVYAVKQGTDLTKLSRMGTLDERNPVFLRDGYIIVNFNLETLREGNAGQPHLQYIHAALMNQWRLEGGRSQVQDSYFNKFNLLDGDVVFYHADHSSRGDFASQVPH</sequence>
<dbReference type="Pfam" id="PF18964">
    <property type="entry name" value="DUF5704"/>
    <property type="match status" value="1"/>
</dbReference>
<proteinExistence type="predicted"/>
<organism evidence="4 5">
    <name type="scientific">Paenibacillus lacisoli</name>
    <dbReference type="NCBI Taxonomy" id="3064525"/>
    <lineage>
        <taxon>Bacteria</taxon>
        <taxon>Bacillati</taxon>
        <taxon>Bacillota</taxon>
        <taxon>Bacilli</taxon>
        <taxon>Bacillales</taxon>
        <taxon>Paenibacillaceae</taxon>
        <taxon>Paenibacillus</taxon>
    </lineage>
</organism>
<dbReference type="Gene3D" id="2.60.40.1080">
    <property type="match status" value="2"/>
</dbReference>
<evidence type="ECO:0000259" key="2">
    <source>
        <dbReference type="Pfam" id="PF02368"/>
    </source>
</evidence>
<dbReference type="RefSeq" id="WP_305022664.1">
    <property type="nucleotide sequence ID" value="NZ_JAUQTB010000001.1"/>
</dbReference>
<evidence type="ECO:0000259" key="3">
    <source>
        <dbReference type="Pfam" id="PF18964"/>
    </source>
</evidence>
<accession>A0ABT9CCU7</accession>
<dbReference type="Pfam" id="PF02368">
    <property type="entry name" value="Big_2"/>
    <property type="match status" value="1"/>
</dbReference>
<comment type="caution">
    <text evidence="4">The sequence shown here is derived from an EMBL/GenBank/DDBJ whole genome shotgun (WGS) entry which is preliminary data.</text>
</comment>
<feature type="region of interest" description="Disordered" evidence="1">
    <location>
        <begin position="374"/>
        <end position="413"/>
    </location>
</feature>